<protein>
    <recommendedName>
        <fullName evidence="4">HTH gntR-type domain-containing protein</fullName>
    </recommendedName>
</protein>
<dbReference type="PANTHER" id="PTHR43537:SF20">
    <property type="entry name" value="HTH-TYPE TRANSCRIPTIONAL REPRESSOR GLAR"/>
    <property type="match status" value="1"/>
</dbReference>
<feature type="domain" description="HTH gntR-type" evidence="4">
    <location>
        <begin position="9"/>
        <end position="76"/>
    </location>
</feature>
<accession>A0A3B0RTB3</accession>
<dbReference type="InterPro" id="IPR000524">
    <property type="entry name" value="Tscrpt_reg_HTH_GntR"/>
</dbReference>
<dbReference type="PANTHER" id="PTHR43537">
    <property type="entry name" value="TRANSCRIPTIONAL REGULATOR, GNTR FAMILY"/>
    <property type="match status" value="1"/>
</dbReference>
<dbReference type="Pfam" id="PF00392">
    <property type="entry name" value="GntR"/>
    <property type="match status" value="1"/>
</dbReference>
<evidence type="ECO:0000259" key="4">
    <source>
        <dbReference type="PROSITE" id="PS50949"/>
    </source>
</evidence>
<dbReference type="GO" id="GO:0003700">
    <property type="term" value="F:DNA-binding transcription factor activity"/>
    <property type="evidence" value="ECO:0007669"/>
    <property type="project" value="InterPro"/>
</dbReference>
<keyword evidence="1" id="KW-0805">Transcription regulation</keyword>
<evidence type="ECO:0000256" key="2">
    <source>
        <dbReference type="ARBA" id="ARBA00023125"/>
    </source>
</evidence>
<evidence type="ECO:0000256" key="1">
    <source>
        <dbReference type="ARBA" id="ARBA00023015"/>
    </source>
</evidence>
<dbReference type="InterPro" id="IPR036390">
    <property type="entry name" value="WH_DNA-bd_sf"/>
</dbReference>
<dbReference type="GO" id="GO:0003677">
    <property type="term" value="F:DNA binding"/>
    <property type="evidence" value="ECO:0007669"/>
    <property type="project" value="UniProtKB-KW"/>
</dbReference>
<dbReference type="SUPFAM" id="SSF46785">
    <property type="entry name" value="Winged helix' DNA-binding domain"/>
    <property type="match status" value="1"/>
</dbReference>
<dbReference type="Pfam" id="PF07729">
    <property type="entry name" value="FCD"/>
    <property type="match status" value="1"/>
</dbReference>
<evidence type="ECO:0000313" key="5">
    <source>
        <dbReference type="EMBL" id="VAV91736.1"/>
    </source>
</evidence>
<dbReference type="AlphaFoldDB" id="A0A3B0RTB3"/>
<proteinExistence type="predicted"/>
<dbReference type="SMART" id="SM00345">
    <property type="entry name" value="HTH_GNTR"/>
    <property type="match status" value="1"/>
</dbReference>
<dbReference type="InterPro" id="IPR036388">
    <property type="entry name" value="WH-like_DNA-bd_sf"/>
</dbReference>
<sequence length="228" mass="25586">MAGEQSLKRTMASQLADSVRNDIVNGKFAPGARLNLNDLSKHYAAGLSPLREALSRLSTSGFITAEDQRGFRVSEISRKELVDTQRIRLELESIALRESITNGDVNWEGEVVAAHHRISRIQKTPEGGRLALDKDWETAHHNFHTALLSACESEWLMLFIKTLFECSTRYRKAVVLSDRPHKRDVANEHQNLMDAVLNKDADQACALLGAHYNETTEFILASMNEGEK</sequence>
<dbReference type="Gene3D" id="1.20.120.530">
    <property type="entry name" value="GntR ligand-binding domain-like"/>
    <property type="match status" value="1"/>
</dbReference>
<reference evidence="5" key="1">
    <citation type="submission" date="2018-06" db="EMBL/GenBank/DDBJ databases">
        <authorList>
            <person name="Zhirakovskaya E."/>
        </authorList>
    </citation>
    <scope>NUCLEOTIDE SEQUENCE</scope>
</reference>
<organism evidence="5">
    <name type="scientific">hydrothermal vent metagenome</name>
    <dbReference type="NCBI Taxonomy" id="652676"/>
    <lineage>
        <taxon>unclassified sequences</taxon>
        <taxon>metagenomes</taxon>
        <taxon>ecological metagenomes</taxon>
    </lineage>
</organism>
<name>A0A3B0RTB3_9ZZZZ</name>
<dbReference type="InterPro" id="IPR008920">
    <property type="entry name" value="TF_FadR/GntR_C"/>
</dbReference>
<dbReference type="EMBL" id="UOEF01000129">
    <property type="protein sequence ID" value="VAV91736.1"/>
    <property type="molecule type" value="Genomic_DNA"/>
</dbReference>
<keyword evidence="3" id="KW-0804">Transcription</keyword>
<dbReference type="SUPFAM" id="SSF48008">
    <property type="entry name" value="GntR ligand-binding domain-like"/>
    <property type="match status" value="1"/>
</dbReference>
<dbReference type="Gene3D" id="1.10.10.10">
    <property type="entry name" value="Winged helix-like DNA-binding domain superfamily/Winged helix DNA-binding domain"/>
    <property type="match status" value="1"/>
</dbReference>
<keyword evidence="2" id="KW-0238">DNA-binding</keyword>
<evidence type="ECO:0000256" key="3">
    <source>
        <dbReference type="ARBA" id="ARBA00023163"/>
    </source>
</evidence>
<dbReference type="SMART" id="SM00895">
    <property type="entry name" value="FCD"/>
    <property type="match status" value="1"/>
</dbReference>
<dbReference type="PROSITE" id="PS50949">
    <property type="entry name" value="HTH_GNTR"/>
    <property type="match status" value="1"/>
</dbReference>
<dbReference type="InterPro" id="IPR011711">
    <property type="entry name" value="GntR_C"/>
</dbReference>
<gene>
    <name evidence="5" type="ORF">MNBD_ALPHA04-2247</name>
</gene>